<comment type="caution">
    <text evidence="6">The sequence shown here is derived from an EMBL/GenBank/DDBJ whole genome shotgun (WGS) entry which is preliminary data.</text>
</comment>
<dbReference type="PROSITE" id="PS51649">
    <property type="entry name" value="NPH3"/>
    <property type="match status" value="1"/>
</dbReference>
<dbReference type="UniPathway" id="UPA00143"/>
<dbReference type="InterPro" id="IPR043454">
    <property type="entry name" value="NPH3/RPT2-like"/>
</dbReference>
<evidence type="ECO:0000313" key="7">
    <source>
        <dbReference type="Proteomes" id="UP000623129"/>
    </source>
</evidence>
<name>A0A833QJW3_9POAL</name>
<dbReference type="GO" id="GO:0016567">
    <property type="term" value="P:protein ubiquitination"/>
    <property type="evidence" value="ECO:0007669"/>
    <property type="project" value="UniProtKB-UniPathway"/>
</dbReference>
<dbReference type="PROSITE" id="PS50097">
    <property type="entry name" value="BTB"/>
    <property type="match status" value="1"/>
</dbReference>
<feature type="domain" description="NPH3" evidence="5">
    <location>
        <begin position="218"/>
        <end position="497"/>
    </location>
</feature>
<gene>
    <name evidence="6" type="ORF">FCM35_KLT11943</name>
</gene>
<proteinExistence type="inferred from homology"/>
<reference evidence="6" key="1">
    <citation type="submission" date="2020-01" db="EMBL/GenBank/DDBJ databases">
        <title>Genome sequence of Kobresia littledalei, the first chromosome-level genome in the family Cyperaceae.</title>
        <authorList>
            <person name="Qu G."/>
        </authorList>
    </citation>
    <scope>NUCLEOTIDE SEQUENCE</scope>
    <source>
        <strain evidence="6">C.B.Clarke</strain>
        <tissue evidence="6">Leaf</tissue>
    </source>
</reference>
<dbReference type="AlphaFoldDB" id="A0A833QJW3"/>
<dbReference type="InterPro" id="IPR000210">
    <property type="entry name" value="BTB/POZ_dom"/>
</dbReference>
<evidence type="ECO:0000256" key="3">
    <source>
        <dbReference type="PROSITE-ProRule" id="PRU00982"/>
    </source>
</evidence>
<comment type="pathway">
    <text evidence="1">Protein modification; protein ubiquitination.</text>
</comment>
<keyword evidence="7" id="KW-1185">Reference proteome</keyword>
<dbReference type="OrthoDB" id="624345at2759"/>
<evidence type="ECO:0000259" key="4">
    <source>
        <dbReference type="PROSITE" id="PS50097"/>
    </source>
</evidence>
<dbReference type="Pfam" id="PF03000">
    <property type="entry name" value="NPH3"/>
    <property type="match status" value="1"/>
</dbReference>
<protein>
    <submittedName>
        <fullName evidence="6">BTB/POZ domain-containing protein</fullName>
    </submittedName>
</protein>
<organism evidence="6 7">
    <name type="scientific">Carex littledalei</name>
    <dbReference type="NCBI Taxonomy" id="544730"/>
    <lineage>
        <taxon>Eukaryota</taxon>
        <taxon>Viridiplantae</taxon>
        <taxon>Streptophyta</taxon>
        <taxon>Embryophyta</taxon>
        <taxon>Tracheophyta</taxon>
        <taxon>Spermatophyta</taxon>
        <taxon>Magnoliopsida</taxon>
        <taxon>Liliopsida</taxon>
        <taxon>Poales</taxon>
        <taxon>Cyperaceae</taxon>
        <taxon>Cyperoideae</taxon>
        <taxon>Cariceae</taxon>
        <taxon>Carex</taxon>
        <taxon>Carex subgen. Euthyceras</taxon>
    </lineage>
</organism>
<dbReference type="Proteomes" id="UP000623129">
    <property type="component" value="Unassembled WGS sequence"/>
</dbReference>
<comment type="similarity">
    <text evidence="3">Belongs to the NPH3 family.</text>
</comment>
<evidence type="ECO:0000256" key="1">
    <source>
        <dbReference type="ARBA" id="ARBA00004906"/>
    </source>
</evidence>
<dbReference type="InterPro" id="IPR027356">
    <property type="entry name" value="NPH3_dom"/>
</dbReference>
<sequence length="640" mass="72202">MEYPKGRTSPLMGSSPYSSPNIALLLRRRILSWTRETNLEPSISVRVSGKIFELHKKPLISKCGYFNKALQGSSEIELPDNFPGGSESFEMVMLFTYDYPLILDPFNVSALRCAADFLEMTEEYHHPLNLVERSDLYLNQVVFQNWDDTLIVLQKCVPLIPVSEELLIVSRCVESLAFMACMEILEPERKTNSPALSMQGLTGRNWNCEIVKERAGQDLWIKDLIALPFEFFKQIIGSLRRQGMREKYVGPIIMFYANKWVLSKKTHKFWEETSEENGIENANTKVSTIFEGIIDLLPVEEKAGMAIPVAFYFALLSRSLSLKLSKDSKIMIHEKVVSVLHLARDADFLLPEKGNKSGSVGSCLEVETMERIVKMYVVGKRKNGCQGQTLLCDMSVVADLWDRYILQIASDPSLGFERFVQLIEVIPAVERETHDHLYAAITTYLLEHSGLSREEKSSLCNYLECRKLSQETCVHAVQNNQMPLRLIMQALFLQQLHTHQTVKDCSGSFRYVQASELAITGTLTPNSASPYDGCPPSTSLSNKEYDSASFRIQTLEKEIMSLKKSLQCENSTKVPSFRVSGLDGSSGMRRRKPLGQVRGCIGLGSMSWGSQRRCAGRILKLFRRIAMLGKGKGKGKGMMK</sequence>
<dbReference type="SMART" id="SM00225">
    <property type="entry name" value="BTB"/>
    <property type="match status" value="1"/>
</dbReference>
<dbReference type="PANTHER" id="PTHR32370">
    <property type="entry name" value="OS12G0117600 PROTEIN"/>
    <property type="match status" value="1"/>
</dbReference>
<evidence type="ECO:0000256" key="2">
    <source>
        <dbReference type="ARBA" id="ARBA00022786"/>
    </source>
</evidence>
<accession>A0A833QJW3</accession>
<feature type="domain" description="BTB" evidence="4">
    <location>
        <begin position="41"/>
        <end position="105"/>
    </location>
</feature>
<evidence type="ECO:0000259" key="5">
    <source>
        <dbReference type="PROSITE" id="PS51649"/>
    </source>
</evidence>
<dbReference type="InterPro" id="IPR011333">
    <property type="entry name" value="SKP1/BTB/POZ_sf"/>
</dbReference>
<dbReference type="SUPFAM" id="SSF54695">
    <property type="entry name" value="POZ domain"/>
    <property type="match status" value="1"/>
</dbReference>
<dbReference type="EMBL" id="SWLB01000023">
    <property type="protein sequence ID" value="KAF3323212.1"/>
    <property type="molecule type" value="Genomic_DNA"/>
</dbReference>
<dbReference type="Gene3D" id="3.30.710.10">
    <property type="entry name" value="Potassium Channel Kv1.1, Chain A"/>
    <property type="match status" value="1"/>
</dbReference>
<evidence type="ECO:0000313" key="6">
    <source>
        <dbReference type="EMBL" id="KAF3323212.1"/>
    </source>
</evidence>
<keyword evidence="2" id="KW-0833">Ubl conjugation pathway</keyword>